<dbReference type="EMBL" id="JACIJK010000011">
    <property type="protein sequence ID" value="MBB5716535.1"/>
    <property type="molecule type" value="Genomic_DNA"/>
</dbReference>
<keyword evidence="4" id="KW-0808">Transferase</keyword>
<dbReference type="InterPro" id="IPR013520">
    <property type="entry name" value="Ribonucl_H"/>
</dbReference>
<dbReference type="AlphaFoldDB" id="A0A7W9BFX3"/>
<dbReference type="GO" id="GO:0005829">
    <property type="term" value="C:cytosol"/>
    <property type="evidence" value="ECO:0007669"/>
    <property type="project" value="TreeGrafter"/>
</dbReference>
<dbReference type="InterPro" id="IPR012337">
    <property type="entry name" value="RNaseH-like_sf"/>
</dbReference>
<evidence type="ECO:0000259" key="3">
    <source>
        <dbReference type="SMART" id="SM00479"/>
    </source>
</evidence>
<dbReference type="PANTHER" id="PTHR30231">
    <property type="entry name" value="DNA POLYMERASE III SUBUNIT EPSILON"/>
    <property type="match status" value="1"/>
</dbReference>
<feature type="domain" description="Exonuclease" evidence="3">
    <location>
        <begin position="20"/>
        <end position="182"/>
    </location>
</feature>
<dbReference type="EC" id="2.7.7.7" evidence="4"/>
<name>A0A7W9BFX3_9SPHN</name>
<proteinExistence type="predicted"/>
<dbReference type="RefSeq" id="WP_184059886.1">
    <property type="nucleotide sequence ID" value="NZ_JACIJK010000011.1"/>
</dbReference>
<comment type="subunit">
    <text evidence="2">DNA polymerase III contains a core (composed of alpha, epsilon and theta chains) that associates with a tau subunit. This core dimerizes to form the POLIII' complex. PolIII' associates with the gamma complex (composed of gamma, delta, delta', psi and chi chains) and with the beta chain to form the complete DNA polymerase III complex.</text>
</comment>
<dbReference type="FunFam" id="3.30.420.10:FF:000045">
    <property type="entry name" value="3'-5' exonuclease DinG"/>
    <property type="match status" value="1"/>
</dbReference>
<comment type="function">
    <text evidence="1">DNA polymerase III is a complex, multichain enzyme responsible for most of the replicative synthesis in bacteria. The epsilon subunit contain the editing function and is a proofreading 3'-5' exonuclease.</text>
</comment>
<keyword evidence="5" id="KW-1185">Reference proteome</keyword>
<dbReference type="Pfam" id="PF00929">
    <property type="entry name" value="RNase_T"/>
    <property type="match status" value="1"/>
</dbReference>
<comment type="caution">
    <text evidence="4">The sequence shown here is derived from an EMBL/GenBank/DDBJ whole genome shotgun (WGS) entry which is preliminary data.</text>
</comment>
<sequence length="301" mass="31806">MTEVTGGPVAEQAGSVGAPDFVVVDVETSCSQISSICQIGIVGFKDGRETFAYETLLDPRDHFSSFNTRIHGITSDHVTGSPTFADVHAVIAAHLSGRVTVAHSLFDKGALAAACLIHQRNPIDATWLDSVRVAKRAWPDLPSHRLNVLTRFLGLPHKHHDALSDARAAGMVIVRAIEHTGMGLAGWLAPSKPRRAKMPPPAPIGPLKGERIVILGAARDGRLARTLAGAGARIMASVGATTTRLVISDDQPFGRFVTAHADYRQAEALRGEGASIAITTEAEMDGQLGALDRPSIGSPDS</sequence>
<gene>
    <name evidence="4" type="ORF">FHS94_003401</name>
</gene>
<keyword evidence="4" id="KW-0548">Nucleotidyltransferase</keyword>
<accession>A0A7W9BFX3</accession>
<dbReference type="SUPFAM" id="SSF53098">
    <property type="entry name" value="Ribonuclease H-like"/>
    <property type="match status" value="1"/>
</dbReference>
<evidence type="ECO:0000313" key="4">
    <source>
        <dbReference type="EMBL" id="MBB5716535.1"/>
    </source>
</evidence>
<dbReference type="SMART" id="SM00479">
    <property type="entry name" value="EXOIII"/>
    <property type="match status" value="1"/>
</dbReference>
<evidence type="ECO:0000313" key="5">
    <source>
        <dbReference type="Proteomes" id="UP000546200"/>
    </source>
</evidence>
<protein>
    <submittedName>
        <fullName evidence="4">DNA polymerase-3 subunit epsilon</fullName>
        <ecNumber evidence="4">2.7.7.7</ecNumber>
    </submittedName>
</protein>
<reference evidence="4 5" key="1">
    <citation type="submission" date="2020-08" db="EMBL/GenBank/DDBJ databases">
        <title>Genomic Encyclopedia of Type Strains, Phase IV (KMG-IV): sequencing the most valuable type-strain genomes for metagenomic binning, comparative biology and taxonomic classification.</title>
        <authorList>
            <person name="Goeker M."/>
        </authorList>
    </citation>
    <scope>NUCLEOTIDE SEQUENCE [LARGE SCALE GENOMIC DNA]</scope>
    <source>
        <strain evidence="4 5">DSM 100044</strain>
    </source>
</reference>
<dbReference type="GO" id="GO:0003676">
    <property type="term" value="F:nucleic acid binding"/>
    <property type="evidence" value="ECO:0007669"/>
    <property type="project" value="InterPro"/>
</dbReference>
<dbReference type="PANTHER" id="PTHR30231:SF42">
    <property type="entry name" value="EXONUCLEASE"/>
    <property type="match status" value="1"/>
</dbReference>
<dbReference type="GO" id="GO:0008408">
    <property type="term" value="F:3'-5' exonuclease activity"/>
    <property type="evidence" value="ECO:0007669"/>
    <property type="project" value="TreeGrafter"/>
</dbReference>
<dbReference type="Gene3D" id="3.30.420.10">
    <property type="entry name" value="Ribonuclease H-like superfamily/Ribonuclease H"/>
    <property type="match status" value="1"/>
</dbReference>
<organism evidence="4 5">
    <name type="scientific">Sphingomonas aerophila</name>
    <dbReference type="NCBI Taxonomy" id="1344948"/>
    <lineage>
        <taxon>Bacteria</taxon>
        <taxon>Pseudomonadati</taxon>
        <taxon>Pseudomonadota</taxon>
        <taxon>Alphaproteobacteria</taxon>
        <taxon>Sphingomonadales</taxon>
        <taxon>Sphingomonadaceae</taxon>
        <taxon>Sphingomonas</taxon>
    </lineage>
</organism>
<dbReference type="Proteomes" id="UP000546200">
    <property type="component" value="Unassembled WGS sequence"/>
</dbReference>
<dbReference type="InterPro" id="IPR036397">
    <property type="entry name" value="RNaseH_sf"/>
</dbReference>
<evidence type="ECO:0000256" key="1">
    <source>
        <dbReference type="ARBA" id="ARBA00025483"/>
    </source>
</evidence>
<evidence type="ECO:0000256" key="2">
    <source>
        <dbReference type="ARBA" id="ARBA00026073"/>
    </source>
</evidence>
<dbReference type="CDD" id="cd06130">
    <property type="entry name" value="DNA_pol_III_epsilon_like"/>
    <property type="match status" value="1"/>
</dbReference>
<dbReference type="GO" id="GO:0003887">
    <property type="term" value="F:DNA-directed DNA polymerase activity"/>
    <property type="evidence" value="ECO:0007669"/>
    <property type="project" value="UniProtKB-EC"/>
</dbReference>